<reference evidence="1 2" key="1">
    <citation type="submission" date="2020-08" db="EMBL/GenBank/DDBJ databases">
        <title>Genome public.</title>
        <authorList>
            <person name="Liu C."/>
            <person name="Sun Q."/>
        </authorList>
    </citation>
    <scope>NUCLEOTIDE SEQUENCE [LARGE SCALE GENOMIC DNA]</scope>
    <source>
        <strain evidence="1 2">BX10</strain>
    </source>
</reference>
<dbReference type="PANTHER" id="PTHR30087:SF1">
    <property type="entry name" value="HYPOTHETICAL CYTOSOLIC PROTEIN"/>
    <property type="match status" value="1"/>
</dbReference>
<dbReference type="InterPro" id="IPR007553">
    <property type="entry name" value="2-thiour_desulf"/>
</dbReference>
<accession>A0ABR7NTH0</accession>
<name>A0ABR7NTH0_9FIRM</name>
<proteinExistence type="predicted"/>
<evidence type="ECO:0000313" key="1">
    <source>
        <dbReference type="EMBL" id="MBC8599390.1"/>
    </source>
</evidence>
<dbReference type="PANTHER" id="PTHR30087">
    <property type="entry name" value="INNER MEMBRANE PROTEIN"/>
    <property type="match status" value="1"/>
</dbReference>
<evidence type="ECO:0000313" key="2">
    <source>
        <dbReference type="Proteomes" id="UP000647491"/>
    </source>
</evidence>
<comment type="caution">
    <text evidence="1">The sequence shown here is derived from an EMBL/GenBank/DDBJ whole genome shotgun (WGS) entry which is preliminary data.</text>
</comment>
<protein>
    <submittedName>
        <fullName evidence="1">DUF523 domain-containing protein</fullName>
    </submittedName>
</protein>
<gene>
    <name evidence="1" type="ORF">H8708_09160</name>
</gene>
<keyword evidence="2" id="KW-1185">Reference proteome</keyword>
<organism evidence="1 2">
    <name type="scientific">Enterocloster hominis</name>
    <name type="common">ex Liu et al. 2021</name>
    <dbReference type="NCBI Taxonomy" id="2763663"/>
    <lineage>
        <taxon>Bacteria</taxon>
        <taxon>Bacillati</taxon>
        <taxon>Bacillota</taxon>
        <taxon>Clostridia</taxon>
        <taxon>Lachnospirales</taxon>
        <taxon>Lachnospiraceae</taxon>
        <taxon>Enterocloster</taxon>
    </lineage>
</organism>
<dbReference type="Pfam" id="PF04463">
    <property type="entry name" value="2-thiour_desulf"/>
    <property type="match status" value="1"/>
</dbReference>
<dbReference type="RefSeq" id="WP_262427649.1">
    <property type="nucleotide sequence ID" value="NZ_JACRTJ010000018.1"/>
</dbReference>
<sequence length="153" mass="16477">MIQILVSACLTGENCKWDGGNNRNEALLDFMERMKGKAEFHPVCPEQLGGLSTPRPASEVRENDGVVVNTEDRNVTAEFLLGADLALREAKKYGCTIAILKEKSPSCGCSGIYNGSFSHTLVPGMGKTAALLSGYGIRVVGESQIGELEKELR</sequence>
<dbReference type="EMBL" id="JACRTJ010000018">
    <property type="protein sequence ID" value="MBC8599390.1"/>
    <property type="molecule type" value="Genomic_DNA"/>
</dbReference>
<dbReference type="Proteomes" id="UP000647491">
    <property type="component" value="Unassembled WGS sequence"/>
</dbReference>